<name>A0A4Q0A1B9_9FUNG</name>
<proteinExistence type="predicted"/>
<keyword evidence="2" id="KW-1185">Reference proteome</keyword>
<accession>A0A4Q0A1B9</accession>
<dbReference type="EMBL" id="ML002261">
    <property type="protein sequence ID" value="RKP39558.1"/>
    <property type="molecule type" value="Genomic_DNA"/>
</dbReference>
<dbReference type="Proteomes" id="UP000268162">
    <property type="component" value="Unassembled WGS sequence"/>
</dbReference>
<dbReference type="AlphaFoldDB" id="A0A4Q0A1B9"/>
<sequence length="129" mass="15011">MRPTYTILNALALVASLPTTLYVSASYILPGSANPALTNSEILHYFNPEEDRRQRAERAREILKEEVEKEFESPSQVSVDKYFNTWWLKKIPALLYLSPYWLGYYYDDDKFNMISQLYPNLANSFGATR</sequence>
<evidence type="ECO:0000313" key="2">
    <source>
        <dbReference type="Proteomes" id="UP000268162"/>
    </source>
</evidence>
<protein>
    <submittedName>
        <fullName evidence="1">Uncharacterized protein</fullName>
    </submittedName>
</protein>
<organism evidence="1 2">
    <name type="scientific">Dimargaris cristalligena</name>
    <dbReference type="NCBI Taxonomy" id="215637"/>
    <lineage>
        <taxon>Eukaryota</taxon>
        <taxon>Fungi</taxon>
        <taxon>Fungi incertae sedis</taxon>
        <taxon>Zoopagomycota</taxon>
        <taxon>Kickxellomycotina</taxon>
        <taxon>Dimargaritomycetes</taxon>
        <taxon>Dimargaritales</taxon>
        <taxon>Dimargaritaceae</taxon>
        <taxon>Dimargaris</taxon>
    </lineage>
</organism>
<evidence type="ECO:0000313" key="1">
    <source>
        <dbReference type="EMBL" id="RKP39558.1"/>
    </source>
</evidence>
<gene>
    <name evidence="1" type="ORF">BJ085DRAFT_38567</name>
</gene>
<reference evidence="2" key="1">
    <citation type="journal article" date="2018" name="Nat. Microbiol.">
        <title>Leveraging single-cell genomics to expand the fungal tree of life.</title>
        <authorList>
            <person name="Ahrendt S.R."/>
            <person name="Quandt C.A."/>
            <person name="Ciobanu D."/>
            <person name="Clum A."/>
            <person name="Salamov A."/>
            <person name="Andreopoulos B."/>
            <person name="Cheng J.F."/>
            <person name="Woyke T."/>
            <person name="Pelin A."/>
            <person name="Henrissat B."/>
            <person name="Reynolds N.K."/>
            <person name="Benny G.L."/>
            <person name="Smith M.E."/>
            <person name="James T.Y."/>
            <person name="Grigoriev I.V."/>
        </authorList>
    </citation>
    <scope>NUCLEOTIDE SEQUENCE [LARGE SCALE GENOMIC DNA]</scope>
    <source>
        <strain evidence="2">RSA 468</strain>
    </source>
</reference>